<evidence type="ECO:0000313" key="4">
    <source>
        <dbReference type="Proteomes" id="UP000190776"/>
    </source>
</evidence>
<feature type="signal peptide" evidence="2">
    <location>
        <begin position="1"/>
        <end position="18"/>
    </location>
</feature>
<evidence type="ECO:0000313" key="3">
    <source>
        <dbReference type="EMBL" id="OMP87113.1"/>
    </source>
</evidence>
<feature type="region of interest" description="Disordered" evidence="1">
    <location>
        <begin position="176"/>
        <end position="197"/>
    </location>
</feature>
<keyword evidence="2" id="KW-0732">Signal</keyword>
<comment type="caution">
    <text evidence="3">The sequence shown here is derived from an EMBL/GenBank/DDBJ whole genome shotgun (WGS) entry which is preliminary data.</text>
</comment>
<feature type="chain" id="PRO_5012368238" description="Small secreted protein" evidence="2">
    <location>
        <begin position="19"/>
        <end position="197"/>
    </location>
</feature>
<name>A0A1S8BII6_9PEZI</name>
<evidence type="ECO:0000256" key="2">
    <source>
        <dbReference type="SAM" id="SignalP"/>
    </source>
</evidence>
<protein>
    <recommendedName>
        <fullName evidence="5">Small secreted protein</fullName>
    </recommendedName>
</protein>
<dbReference type="OrthoDB" id="2151417at2759"/>
<accession>A0A1S8BII6</accession>
<sequence length="197" mass="21247">MHFSTVALFLGLAASSLAAPVSNTANGLGRRAVLQEQSYADFQISDGQGGNALQEVNQKFPVSFPSDIEMQSPCFSNQHRSQIADQDPANVSEEDQDIISKARETAEDAETGSGGFNEQIEAAGEDSDEGKALQVGKIKNKVLKLQLEIMDLQIKQAQGDDQTDKIAEEQKKLQENLDQDKEAAGQTSKSVADTFQG</sequence>
<proteinExistence type="predicted"/>
<organism evidence="3 4">
    <name type="scientific">Diplodia seriata</name>
    <dbReference type="NCBI Taxonomy" id="420778"/>
    <lineage>
        <taxon>Eukaryota</taxon>
        <taxon>Fungi</taxon>
        <taxon>Dikarya</taxon>
        <taxon>Ascomycota</taxon>
        <taxon>Pezizomycotina</taxon>
        <taxon>Dothideomycetes</taxon>
        <taxon>Dothideomycetes incertae sedis</taxon>
        <taxon>Botryosphaeriales</taxon>
        <taxon>Botryosphaeriaceae</taxon>
        <taxon>Diplodia</taxon>
    </lineage>
</organism>
<dbReference type="EMBL" id="MSZU01000076">
    <property type="protein sequence ID" value="OMP87113.1"/>
    <property type="molecule type" value="Genomic_DNA"/>
</dbReference>
<dbReference type="PANTHER" id="PTHR38849:SF1">
    <property type="entry name" value="SMALL SECRETED PROTEIN"/>
    <property type="match status" value="1"/>
</dbReference>
<evidence type="ECO:0008006" key="5">
    <source>
        <dbReference type="Google" id="ProtNLM"/>
    </source>
</evidence>
<reference evidence="3 4" key="1">
    <citation type="submission" date="2017-01" db="EMBL/GenBank/DDBJ databases">
        <title>Draft genome sequence of Diplodia seriata F98.1, a fungal species involved in grapevine trunk diseases.</title>
        <authorList>
            <person name="Robert-Siegwald G."/>
            <person name="Vallet J."/>
            <person name="Abou-Mansour E."/>
            <person name="Xu J."/>
            <person name="Rey P."/>
            <person name="Bertsch C."/>
            <person name="Rego C."/>
            <person name="Larignon P."/>
            <person name="Fontaine F."/>
            <person name="Lebrun M.-H."/>
        </authorList>
    </citation>
    <scope>NUCLEOTIDE SEQUENCE [LARGE SCALE GENOMIC DNA]</scope>
    <source>
        <strain evidence="3 4">F98.1</strain>
    </source>
</reference>
<evidence type="ECO:0000256" key="1">
    <source>
        <dbReference type="SAM" id="MobiDB-lite"/>
    </source>
</evidence>
<feature type="compositionally biased region" description="Polar residues" evidence="1">
    <location>
        <begin position="185"/>
        <end position="197"/>
    </location>
</feature>
<dbReference type="PANTHER" id="PTHR38849">
    <property type="entry name" value="SMALL SECRETED PROTEIN"/>
    <property type="match status" value="1"/>
</dbReference>
<gene>
    <name evidence="3" type="ORF">BK809_0007199</name>
</gene>
<dbReference type="Proteomes" id="UP000190776">
    <property type="component" value="Unassembled WGS sequence"/>
</dbReference>
<dbReference type="AlphaFoldDB" id="A0A1S8BII6"/>